<proteinExistence type="predicted"/>
<dbReference type="SMART" id="SM00422">
    <property type="entry name" value="HTH_MERR"/>
    <property type="match status" value="1"/>
</dbReference>
<dbReference type="AlphaFoldDB" id="A0A7W2EHM3"/>
<feature type="domain" description="B12-binding" evidence="2">
    <location>
        <begin position="168"/>
        <end position="290"/>
    </location>
</feature>
<dbReference type="InterPro" id="IPR006158">
    <property type="entry name" value="Cobalamin-bd"/>
</dbReference>
<keyword evidence="4" id="KW-1185">Reference proteome</keyword>
<gene>
    <name evidence="3" type="ORF">H3H36_12015</name>
</gene>
<dbReference type="InterPro" id="IPR000551">
    <property type="entry name" value="MerR-type_HTH_dom"/>
</dbReference>
<dbReference type="Gene3D" id="1.10.1240.10">
    <property type="entry name" value="Methionine synthase domain"/>
    <property type="match status" value="1"/>
</dbReference>
<reference evidence="3 4" key="1">
    <citation type="submission" date="2020-07" db="EMBL/GenBank/DDBJ databases">
        <title>Novel species isolated from subtropical streams in China.</title>
        <authorList>
            <person name="Lu H."/>
        </authorList>
    </citation>
    <scope>NUCLEOTIDE SEQUENCE [LARGE SCALE GENOMIC DNA]</scope>
    <source>
        <strain evidence="3 4">FT3S</strain>
    </source>
</reference>
<accession>A0A7W2EHM3</accession>
<dbReference type="InterPro" id="IPR009061">
    <property type="entry name" value="DNA-bd_dom_put_sf"/>
</dbReference>
<organism evidence="3 4">
    <name type="scientific">Rugamonas fusca</name>
    <dbReference type="NCBI Taxonomy" id="2758568"/>
    <lineage>
        <taxon>Bacteria</taxon>
        <taxon>Pseudomonadati</taxon>
        <taxon>Pseudomonadota</taxon>
        <taxon>Betaproteobacteria</taxon>
        <taxon>Burkholderiales</taxon>
        <taxon>Oxalobacteraceae</taxon>
        <taxon>Telluria group</taxon>
        <taxon>Rugamonas</taxon>
    </lineage>
</organism>
<feature type="domain" description="HTH merR-type" evidence="1">
    <location>
        <begin position="1"/>
        <end position="70"/>
    </location>
</feature>
<dbReference type="InterPro" id="IPR003759">
    <property type="entry name" value="Cbl-bd_cap"/>
</dbReference>
<evidence type="ECO:0000259" key="1">
    <source>
        <dbReference type="PROSITE" id="PS50937"/>
    </source>
</evidence>
<dbReference type="GO" id="GO:0046872">
    <property type="term" value="F:metal ion binding"/>
    <property type="evidence" value="ECO:0007669"/>
    <property type="project" value="InterPro"/>
</dbReference>
<dbReference type="Pfam" id="PF13411">
    <property type="entry name" value="MerR_1"/>
    <property type="match status" value="1"/>
</dbReference>
<dbReference type="Pfam" id="PF02607">
    <property type="entry name" value="B12-binding_2"/>
    <property type="match status" value="1"/>
</dbReference>
<dbReference type="EMBL" id="JACEZS010000009">
    <property type="protein sequence ID" value="MBA5606083.1"/>
    <property type="molecule type" value="Genomic_DNA"/>
</dbReference>
<dbReference type="PROSITE" id="PS50937">
    <property type="entry name" value="HTH_MERR_2"/>
    <property type="match status" value="1"/>
</dbReference>
<dbReference type="CDD" id="cd01104">
    <property type="entry name" value="HTH_MlrA-CarA"/>
    <property type="match status" value="1"/>
</dbReference>
<dbReference type="Gene3D" id="3.40.50.280">
    <property type="entry name" value="Cobalamin-binding domain"/>
    <property type="match status" value="1"/>
</dbReference>
<name>A0A7W2EHM3_9BURK</name>
<protein>
    <submittedName>
        <fullName evidence="3">MerR family transcriptional regulator</fullName>
    </submittedName>
</protein>
<dbReference type="Gene3D" id="1.10.1660.10">
    <property type="match status" value="1"/>
</dbReference>
<dbReference type="InterPro" id="IPR036724">
    <property type="entry name" value="Cobalamin-bd_sf"/>
</dbReference>
<dbReference type="InterPro" id="IPR036594">
    <property type="entry name" value="Meth_synthase_dom"/>
</dbReference>
<dbReference type="PROSITE" id="PS51332">
    <property type="entry name" value="B12_BINDING"/>
    <property type="match status" value="1"/>
</dbReference>
<evidence type="ECO:0000259" key="2">
    <source>
        <dbReference type="PROSITE" id="PS51332"/>
    </source>
</evidence>
<dbReference type="GO" id="GO:0003677">
    <property type="term" value="F:DNA binding"/>
    <property type="evidence" value="ECO:0007669"/>
    <property type="project" value="InterPro"/>
</dbReference>
<evidence type="ECO:0000313" key="3">
    <source>
        <dbReference type="EMBL" id="MBA5606083.1"/>
    </source>
</evidence>
<dbReference type="GO" id="GO:0006355">
    <property type="term" value="P:regulation of DNA-templated transcription"/>
    <property type="evidence" value="ECO:0007669"/>
    <property type="project" value="InterPro"/>
</dbReference>
<dbReference type="Proteomes" id="UP000566711">
    <property type="component" value="Unassembled WGS sequence"/>
</dbReference>
<dbReference type="SUPFAM" id="SSF46955">
    <property type="entry name" value="Putative DNA-binding domain"/>
    <property type="match status" value="1"/>
</dbReference>
<evidence type="ECO:0000313" key="4">
    <source>
        <dbReference type="Proteomes" id="UP000566711"/>
    </source>
</evidence>
<sequence>MALETGLSKEVLRKWEERYGFPVPERDASGHRVYAEQQMIRLKLIKRLIDAGLRPAQVVPLDEAQLQSLLPAPGNWAPAAHVNTQVVADLMRLLYARHRLSLAMRLRQEITQLGLEKFVLEVMSELNDQVGAAWERGEIGIRDEHMYSEVIQGVMREHISPVARPDGQPCILVTTPDGELHTLGILMVDALVSLYGASCISLGAQTPLEEIPHAISDYHADIVCLSFSAAFPKRRILPLLKVLRNIVPKSVEIWIGGAGAIGLDRSPRGINVLLTLPELIDALHKYRRRSVAGSRANAIVAGEAVSGIARALPGNVNITAQ</sequence>
<dbReference type="SUPFAM" id="SSF52242">
    <property type="entry name" value="Cobalamin (vitamin B12)-binding domain"/>
    <property type="match status" value="1"/>
</dbReference>
<comment type="caution">
    <text evidence="3">The sequence shown here is derived from an EMBL/GenBank/DDBJ whole genome shotgun (WGS) entry which is preliminary data.</text>
</comment>
<dbReference type="GO" id="GO:0031419">
    <property type="term" value="F:cobalamin binding"/>
    <property type="evidence" value="ECO:0007669"/>
    <property type="project" value="InterPro"/>
</dbReference>